<dbReference type="STRING" id="126957.T1IJQ7"/>
<dbReference type="AlphaFoldDB" id="T1IJQ7"/>
<keyword evidence="2" id="KW-0677">Repeat</keyword>
<dbReference type="PANTHER" id="PTHR45632:SF3">
    <property type="entry name" value="KELCH-LIKE PROTEIN 32"/>
    <property type="match status" value="1"/>
</dbReference>
<dbReference type="CDD" id="cd14733">
    <property type="entry name" value="BACK"/>
    <property type="match status" value="1"/>
</dbReference>
<dbReference type="CDD" id="cd18186">
    <property type="entry name" value="BTB_POZ_ZBTB_KLHL-like"/>
    <property type="match status" value="1"/>
</dbReference>
<evidence type="ECO:0000313" key="4">
    <source>
        <dbReference type="EnsemblMetazoa" id="SMAR001131-PA"/>
    </source>
</evidence>
<dbReference type="OMA" id="DISTQWI"/>
<dbReference type="InterPro" id="IPR011333">
    <property type="entry name" value="SKP1/BTB/POZ_sf"/>
</dbReference>
<dbReference type="InterPro" id="IPR011043">
    <property type="entry name" value="Gal_Oxase/kelch_b-propeller"/>
</dbReference>
<reference evidence="4" key="2">
    <citation type="submission" date="2015-02" db="UniProtKB">
        <authorList>
            <consortium name="EnsemblMetazoa"/>
        </authorList>
    </citation>
    <scope>IDENTIFICATION</scope>
</reference>
<dbReference type="HOGENOM" id="CLU_476794_0_0_1"/>
<dbReference type="EMBL" id="JH430339">
    <property type="status" value="NOT_ANNOTATED_CDS"/>
    <property type="molecule type" value="Genomic_DNA"/>
</dbReference>
<dbReference type="Gene3D" id="3.30.710.10">
    <property type="entry name" value="Potassium Channel Kv1.1, Chain A"/>
    <property type="match status" value="1"/>
</dbReference>
<evidence type="ECO:0000259" key="3">
    <source>
        <dbReference type="PROSITE" id="PS50097"/>
    </source>
</evidence>
<accession>T1IJQ7</accession>
<dbReference type="EnsemblMetazoa" id="SMAR001131-RA">
    <property type="protein sequence ID" value="SMAR001131-PA"/>
    <property type="gene ID" value="SMAR001131"/>
</dbReference>
<keyword evidence="5" id="KW-1185">Reference proteome</keyword>
<organism evidence="4 5">
    <name type="scientific">Strigamia maritima</name>
    <name type="common">European centipede</name>
    <name type="synonym">Geophilus maritimus</name>
    <dbReference type="NCBI Taxonomy" id="126957"/>
    <lineage>
        <taxon>Eukaryota</taxon>
        <taxon>Metazoa</taxon>
        <taxon>Ecdysozoa</taxon>
        <taxon>Arthropoda</taxon>
        <taxon>Myriapoda</taxon>
        <taxon>Chilopoda</taxon>
        <taxon>Pleurostigmophora</taxon>
        <taxon>Geophilomorpha</taxon>
        <taxon>Linotaeniidae</taxon>
        <taxon>Strigamia</taxon>
    </lineage>
</organism>
<dbReference type="InterPro" id="IPR000210">
    <property type="entry name" value="BTB/POZ_dom"/>
</dbReference>
<dbReference type="SUPFAM" id="SSF50965">
    <property type="entry name" value="Galactose oxidase, central domain"/>
    <property type="match status" value="1"/>
</dbReference>
<dbReference type="eggNOG" id="KOG4441">
    <property type="taxonomic scope" value="Eukaryota"/>
</dbReference>
<dbReference type="PROSITE" id="PS50097">
    <property type="entry name" value="BTB"/>
    <property type="match status" value="1"/>
</dbReference>
<protein>
    <recommendedName>
        <fullName evidence="3">BTB domain-containing protein</fullName>
    </recommendedName>
</protein>
<evidence type="ECO:0000313" key="5">
    <source>
        <dbReference type="Proteomes" id="UP000014500"/>
    </source>
</evidence>
<dbReference type="PANTHER" id="PTHR45632">
    <property type="entry name" value="LD33804P"/>
    <property type="match status" value="1"/>
</dbReference>
<sequence length="572" mass="66756">MCSAEDPVDMQHQVTMRMASQQIRNHQVKSLIAGLNDLRKKGCYMGVILECQGGEISAHRNVLCANSPYFFEMFNSNMTEANSSRIEFKDIPVQAMEVFVRFLYGNDIPLDMHEDEEMLQEVLKIAHLTQTFPLFKYCWKGLIEPINSSNFIKIWRLSVQYKQTNDHKRVLQFIVDNMVDILAGDAILQLTAKEMNEFVSYALKAISGSNDLAKLIVKWGKAKPKEKMSEVVVLFKLGDFNLSNKYIYETLTKDMFVKNSADLKDIFTNYGISKLSGSQPTSIQGIQIHFYSQVDNESRMNNQIFCLKEMKWYVKDAIQLPVDISTQWIPLMTPSGDRFYFAISKDKNFVAYEQKTDTVYFGPSTMPTLGNYICGEVNGIFMYLHTFPCIIVQFNTEIKTWKQLANIDIKHHYSRLQFSRSKVFFYCWQSNSIHSYDCVSDKWCLKTTTRKFLIPIIAKCFSADCKKRLYFMDHYFCQLFSYCPVSDSWEVKKIPDFKDKLVIYMNCCQQLILFCEINNPANFWLYFVMSNEWQQVPNVKPQLAVKARMYIDKTNLMLFKFELNKALLFTKI</sequence>
<dbReference type="Gene3D" id="1.25.40.420">
    <property type="match status" value="1"/>
</dbReference>
<dbReference type="PhylomeDB" id="T1IJQ7"/>
<dbReference type="SUPFAM" id="SSF54695">
    <property type="entry name" value="POZ domain"/>
    <property type="match status" value="1"/>
</dbReference>
<keyword evidence="1" id="KW-0880">Kelch repeat</keyword>
<dbReference type="SMART" id="SM00225">
    <property type="entry name" value="BTB"/>
    <property type="match status" value="1"/>
</dbReference>
<name>T1IJQ7_STRMM</name>
<evidence type="ECO:0000256" key="2">
    <source>
        <dbReference type="ARBA" id="ARBA00022737"/>
    </source>
</evidence>
<reference evidence="5" key="1">
    <citation type="submission" date="2011-05" db="EMBL/GenBank/DDBJ databases">
        <authorList>
            <person name="Richards S.R."/>
            <person name="Qu J."/>
            <person name="Jiang H."/>
            <person name="Jhangiani S.N."/>
            <person name="Agravi P."/>
            <person name="Goodspeed R."/>
            <person name="Gross S."/>
            <person name="Mandapat C."/>
            <person name="Jackson L."/>
            <person name="Mathew T."/>
            <person name="Pu L."/>
            <person name="Thornton R."/>
            <person name="Saada N."/>
            <person name="Wilczek-Boney K.B."/>
            <person name="Lee S."/>
            <person name="Kovar C."/>
            <person name="Wu Y."/>
            <person name="Scherer S.E."/>
            <person name="Worley K.C."/>
            <person name="Muzny D.M."/>
            <person name="Gibbs R."/>
        </authorList>
    </citation>
    <scope>NUCLEOTIDE SEQUENCE</scope>
    <source>
        <strain evidence="5">Brora</strain>
    </source>
</reference>
<feature type="domain" description="BTB" evidence="3">
    <location>
        <begin position="45"/>
        <end position="112"/>
    </location>
</feature>
<evidence type="ECO:0000256" key="1">
    <source>
        <dbReference type="ARBA" id="ARBA00022441"/>
    </source>
</evidence>
<proteinExistence type="predicted"/>
<dbReference type="Proteomes" id="UP000014500">
    <property type="component" value="Unassembled WGS sequence"/>
</dbReference>
<dbReference type="Pfam" id="PF00651">
    <property type="entry name" value="BTB"/>
    <property type="match status" value="1"/>
</dbReference>